<feature type="domain" description="PNPLA" evidence="6">
    <location>
        <begin position="43"/>
        <end position="237"/>
    </location>
</feature>
<evidence type="ECO:0000313" key="8">
    <source>
        <dbReference type="Proteomes" id="UP000669317"/>
    </source>
</evidence>
<feature type="active site" description="Proton acceptor" evidence="4">
    <location>
        <position position="224"/>
    </location>
</feature>
<keyword evidence="8" id="KW-1185">Reference proteome</keyword>
<organism evidence="7 8">
    <name type="scientific">Bradyrhizobium vignae</name>
    <dbReference type="NCBI Taxonomy" id="1549949"/>
    <lineage>
        <taxon>Bacteria</taxon>
        <taxon>Pseudomonadati</taxon>
        <taxon>Pseudomonadota</taxon>
        <taxon>Alphaproteobacteria</taxon>
        <taxon>Hyphomicrobiales</taxon>
        <taxon>Nitrobacteraceae</taxon>
        <taxon>Bradyrhizobium</taxon>
    </lineage>
</organism>
<sequence length="358" mass="39142">MRAVTGDTGDQPRPPHRRQARVLTDPTAEPSGTTPAERPLTAIAFSGGLGLGAYHGGVFEALTSLLLPIDWVTGSSAGAITAALIAGSPSAERLRNLRSYWHAPSSPAGVPNAGRHTFAWLSSINTRVLGRQGFFRPRLPIPTSHFAGLYDLGPTRERLQQLIDFGRLNDGDPRITICATDLESGDAVLFDSSSERIEIDHILASCGFLPEFAPMQIAGRWLGDGGFALNAPFDPILETARRLRLYVVDLFPRDGKVPDGLEAAAERKSDLTFGNQTFQRLGYALEARQLRAELQDLDDDDEVYLLSYRPGREEAGPEKSFDLSEEAMAQRWRAGFLDMQYAARLAPIPNGICSVRRL</sequence>
<evidence type="ECO:0000256" key="3">
    <source>
        <dbReference type="ARBA" id="ARBA00023098"/>
    </source>
</evidence>
<feature type="region of interest" description="Disordered" evidence="5">
    <location>
        <begin position="1"/>
        <end position="37"/>
    </location>
</feature>
<dbReference type="Proteomes" id="UP000669317">
    <property type="component" value="Unassembled WGS sequence"/>
</dbReference>
<comment type="caution">
    <text evidence="7">The sequence shown here is derived from an EMBL/GenBank/DDBJ whole genome shotgun (WGS) entry which is preliminary data.</text>
</comment>
<feature type="short sequence motif" description="DGA/G" evidence="4">
    <location>
        <begin position="224"/>
        <end position="226"/>
    </location>
</feature>
<dbReference type="SUPFAM" id="SSF52151">
    <property type="entry name" value="FabD/lysophospholipase-like"/>
    <property type="match status" value="1"/>
</dbReference>
<comment type="caution">
    <text evidence="4">Lacks conserved residue(s) required for the propagation of feature annotation.</text>
</comment>
<feature type="short sequence motif" description="GXSXG" evidence="4">
    <location>
        <begin position="74"/>
        <end position="78"/>
    </location>
</feature>
<dbReference type="PANTHER" id="PTHR14226:SF57">
    <property type="entry name" value="BLR7027 PROTEIN"/>
    <property type="match status" value="1"/>
</dbReference>
<dbReference type="InterPro" id="IPR016035">
    <property type="entry name" value="Acyl_Trfase/lysoPLipase"/>
</dbReference>
<dbReference type="PROSITE" id="PS51635">
    <property type="entry name" value="PNPLA"/>
    <property type="match status" value="1"/>
</dbReference>
<evidence type="ECO:0000256" key="4">
    <source>
        <dbReference type="PROSITE-ProRule" id="PRU01161"/>
    </source>
</evidence>
<keyword evidence="2 4" id="KW-0442">Lipid degradation</keyword>
<dbReference type="InterPro" id="IPR050301">
    <property type="entry name" value="NTE"/>
</dbReference>
<proteinExistence type="predicted"/>
<dbReference type="PANTHER" id="PTHR14226">
    <property type="entry name" value="NEUROPATHY TARGET ESTERASE/SWISS CHEESE D.MELANOGASTER"/>
    <property type="match status" value="1"/>
</dbReference>
<evidence type="ECO:0000259" key="6">
    <source>
        <dbReference type="PROSITE" id="PS51635"/>
    </source>
</evidence>
<feature type="active site" description="Nucleophile" evidence="4">
    <location>
        <position position="76"/>
    </location>
</feature>
<evidence type="ECO:0000256" key="2">
    <source>
        <dbReference type="ARBA" id="ARBA00022963"/>
    </source>
</evidence>
<dbReference type="Gene3D" id="3.40.1090.10">
    <property type="entry name" value="Cytosolic phospholipase A2 catalytic domain"/>
    <property type="match status" value="2"/>
</dbReference>
<accession>A0ABS4A6Y6</accession>
<name>A0ABS4A6Y6_9BRAD</name>
<evidence type="ECO:0000313" key="7">
    <source>
        <dbReference type="EMBL" id="MBP0116180.1"/>
    </source>
</evidence>
<keyword evidence="1 4" id="KW-0378">Hydrolase</keyword>
<keyword evidence="3 4" id="KW-0443">Lipid metabolism</keyword>
<evidence type="ECO:0000256" key="5">
    <source>
        <dbReference type="SAM" id="MobiDB-lite"/>
    </source>
</evidence>
<dbReference type="InterPro" id="IPR002641">
    <property type="entry name" value="PNPLA_dom"/>
</dbReference>
<protein>
    <submittedName>
        <fullName evidence="7">Patatin-like phospholipase family protein</fullName>
    </submittedName>
</protein>
<dbReference type="EMBL" id="JAGIKT010000119">
    <property type="protein sequence ID" value="MBP0116180.1"/>
    <property type="molecule type" value="Genomic_DNA"/>
</dbReference>
<gene>
    <name evidence="7" type="ORF">JWS04_35025</name>
</gene>
<evidence type="ECO:0000256" key="1">
    <source>
        <dbReference type="ARBA" id="ARBA00022801"/>
    </source>
</evidence>
<dbReference type="Pfam" id="PF01734">
    <property type="entry name" value="Patatin"/>
    <property type="match status" value="1"/>
</dbReference>
<reference evidence="7 8" key="1">
    <citation type="submission" date="2021-03" db="EMBL/GenBank/DDBJ databases">
        <title>Genome Sequence of Bradyrhizobium vignae strain ISRA400.</title>
        <authorList>
            <person name="Tisa L.S."/>
            <person name="Svistoonoff S."/>
            <person name="Hocher V."/>
            <person name="Fall S."/>
            <person name="Zaiya A."/>
            <person name="Naing D."/>
            <person name="Niang N."/>
            <person name="Diouf A."/>
            <person name="Dasylva M.C."/>
            <person name="Toure O."/>
            <person name="Gueye M."/>
            <person name="Gully D."/>
            <person name="Tisseyre P."/>
            <person name="Simpson S."/>
            <person name="Morris K."/>
            <person name="Thomas W.K."/>
        </authorList>
    </citation>
    <scope>NUCLEOTIDE SEQUENCE [LARGE SCALE GENOMIC DNA]</scope>
    <source>
        <strain evidence="7 8">ISRA400</strain>
    </source>
</reference>